<dbReference type="EMBL" id="JBBNAF010000011">
    <property type="protein sequence ID" value="KAK9097875.1"/>
    <property type="molecule type" value="Genomic_DNA"/>
</dbReference>
<reference evidence="3 4" key="1">
    <citation type="submission" date="2024-01" db="EMBL/GenBank/DDBJ databases">
        <title>Genome assemblies of Stephania.</title>
        <authorList>
            <person name="Yang L."/>
        </authorList>
    </citation>
    <scope>NUCLEOTIDE SEQUENCE [LARGE SCALE GENOMIC DNA]</scope>
    <source>
        <strain evidence="3">YNDBR</strain>
        <tissue evidence="3">Leaf</tissue>
    </source>
</reference>
<evidence type="ECO:0000256" key="1">
    <source>
        <dbReference type="SAM" id="MobiDB-lite"/>
    </source>
</evidence>
<accession>A0AAP0HVR7</accession>
<comment type="caution">
    <text evidence="3">The sequence shown here is derived from an EMBL/GenBank/DDBJ whole genome shotgun (WGS) entry which is preliminary data.</text>
</comment>
<keyword evidence="2" id="KW-0812">Transmembrane</keyword>
<evidence type="ECO:0000313" key="4">
    <source>
        <dbReference type="Proteomes" id="UP001420932"/>
    </source>
</evidence>
<feature type="region of interest" description="Disordered" evidence="1">
    <location>
        <begin position="1"/>
        <end position="81"/>
    </location>
</feature>
<feature type="compositionally biased region" description="Basic residues" evidence="1">
    <location>
        <begin position="65"/>
        <end position="74"/>
    </location>
</feature>
<evidence type="ECO:0000313" key="3">
    <source>
        <dbReference type="EMBL" id="KAK9097875.1"/>
    </source>
</evidence>
<protein>
    <submittedName>
        <fullName evidence="3">Uncharacterized protein</fullName>
    </submittedName>
</protein>
<feature type="transmembrane region" description="Helical" evidence="2">
    <location>
        <begin position="103"/>
        <end position="124"/>
    </location>
</feature>
<name>A0AAP0HVR7_9MAGN</name>
<dbReference type="AlphaFoldDB" id="A0AAP0HVR7"/>
<evidence type="ECO:0000256" key="2">
    <source>
        <dbReference type="SAM" id="Phobius"/>
    </source>
</evidence>
<proteinExistence type="predicted"/>
<keyword evidence="2" id="KW-1133">Transmembrane helix</keyword>
<dbReference type="Proteomes" id="UP001420932">
    <property type="component" value="Unassembled WGS sequence"/>
</dbReference>
<gene>
    <name evidence="3" type="ORF">Syun_024920</name>
</gene>
<keyword evidence="4" id="KW-1185">Reference proteome</keyword>
<sequence length="137" mass="15007">MAPKRKGREPVESAKKVGKARKARSSTGPSSEKPRAAASPTRRVTRRSNPVLVESPLEALPDIPRKKKARKTAQRRGNLSRRSLSNGAAEYLVTQYSGNHERFAFVLMPLLQLVFAVFYTAVLVNLCSAATCSISVL</sequence>
<organism evidence="3 4">
    <name type="scientific">Stephania yunnanensis</name>
    <dbReference type="NCBI Taxonomy" id="152371"/>
    <lineage>
        <taxon>Eukaryota</taxon>
        <taxon>Viridiplantae</taxon>
        <taxon>Streptophyta</taxon>
        <taxon>Embryophyta</taxon>
        <taxon>Tracheophyta</taxon>
        <taxon>Spermatophyta</taxon>
        <taxon>Magnoliopsida</taxon>
        <taxon>Ranunculales</taxon>
        <taxon>Menispermaceae</taxon>
        <taxon>Menispermoideae</taxon>
        <taxon>Cissampelideae</taxon>
        <taxon>Stephania</taxon>
    </lineage>
</organism>
<keyword evidence="2" id="KW-0472">Membrane</keyword>